<evidence type="ECO:0008006" key="11">
    <source>
        <dbReference type="Google" id="ProtNLM"/>
    </source>
</evidence>
<keyword evidence="8" id="KW-1133">Transmembrane helix</keyword>
<name>A0ABN2C8G9_9ACTN</name>
<evidence type="ECO:0000256" key="5">
    <source>
        <dbReference type="ARBA" id="ARBA00022840"/>
    </source>
</evidence>
<keyword evidence="7" id="KW-0143">Chaperone</keyword>
<dbReference type="RefSeq" id="WP_344510169.1">
    <property type="nucleotide sequence ID" value="NZ_BAAAQD010000024.1"/>
</dbReference>
<evidence type="ECO:0000256" key="6">
    <source>
        <dbReference type="ARBA" id="ARBA00023016"/>
    </source>
</evidence>
<evidence type="ECO:0000256" key="7">
    <source>
        <dbReference type="ARBA" id="ARBA00023186"/>
    </source>
</evidence>
<keyword evidence="8" id="KW-0472">Membrane</keyword>
<dbReference type="InterPro" id="IPR013126">
    <property type="entry name" value="Hsp_70_fam"/>
</dbReference>
<evidence type="ECO:0000313" key="10">
    <source>
        <dbReference type="Proteomes" id="UP001501470"/>
    </source>
</evidence>
<dbReference type="PROSITE" id="PS01036">
    <property type="entry name" value="HSP70_3"/>
    <property type="match status" value="1"/>
</dbReference>
<feature type="transmembrane region" description="Helical" evidence="8">
    <location>
        <begin position="628"/>
        <end position="646"/>
    </location>
</feature>
<keyword evidence="3" id="KW-0732">Signal</keyword>
<keyword evidence="6" id="KW-0346">Stress response</keyword>
<keyword evidence="4" id="KW-0547">Nucleotide-binding</keyword>
<sequence>MVALGVDFGTSHTVAVARWPDGRARPLLFDGTPLLPSATFWEDGELVVGRDALHSARRAPASFEPNPKRRIDDGHVFLGEQEVPVHDLLVAVFRRVRAEFARTAGGPPEAVTVTHPANWASTRRKALAAAVRAADLPAATLVPEPVAAATYFVRVLRHMVPVGSAVVVYDLGAGTFDGSVVARTADGFEVLAVDGRDDLGGLDFDEVVLAMIGRTLPPERWQRLVAPSTIEEARAARLLRDEVREAKERLSRASSVTVLVPLLDVDVQLTRDEFEAAARPLVERSVRVLTETVRLSRVTAGQVAGIFLVGGASQIPLVATELHRAFGKPPVTIEQPEMVVAEGSVLVGARIDKPSAAVVPAARPRGSASVASPSQPPVAVVSPVRPAPSPAVVVPPPGSPVTPSVPPVPRGPLPPVGSPVPPPSGLLPPAVTPAVTPPGVLPPAGSPVVMPVSPAGAGPGVAPVSGASGPVSPGAVPFSPAPPVHRMPPQQVYPPRPVFYQPPPPQVVYVPQYVMPPVPPPPRRIAPGAIRWPAGFLTLYGVLMYISTGLVALVLVVYKVSDTEELTAAGWQAGLYAGLGSLAFAILYTHGARRLRRGSNGHLWYPIALCVLLAFGGAYTASGAHQPAWLAVTGVYLGSALLLLLPSARAWVRPLRPPAPSVGNATADAEE</sequence>
<dbReference type="PANTHER" id="PTHR45639">
    <property type="entry name" value="HSC70CB, ISOFORM G-RELATED"/>
    <property type="match status" value="1"/>
</dbReference>
<feature type="transmembrane region" description="Helical" evidence="8">
    <location>
        <begin position="603"/>
        <end position="622"/>
    </location>
</feature>
<dbReference type="SUPFAM" id="SSF53067">
    <property type="entry name" value="Actin-like ATPase domain"/>
    <property type="match status" value="2"/>
</dbReference>
<dbReference type="PRINTS" id="PR00301">
    <property type="entry name" value="HEATSHOCK70"/>
</dbReference>
<comment type="similarity">
    <text evidence="2">Belongs to the heat shock protein 70 family.</text>
</comment>
<dbReference type="PANTHER" id="PTHR45639:SF3">
    <property type="entry name" value="HYPOXIA UP-REGULATED PROTEIN 1"/>
    <property type="match status" value="1"/>
</dbReference>
<evidence type="ECO:0000256" key="2">
    <source>
        <dbReference type="ARBA" id="ARBA00007381"/>
    </source>
</evidence>
<evidence type="ECO:0000256" key="1">
    <source>
        <dbReference type="ARBA" id="ARBA00004319"/>
    </source>
</evidence>
<dbReference type="Proteomes" id="UP001501470">
    <property type="component" value="Unassembled WGS sequence"/>
</dbReference>
<evidence type="ECO:0000256" key="3">
    <source>
        <dbReference type="ARBA" id="ARBA00022729"/>
    </source>
</evidence>
<dbReference type="Gene3D" id="3.30.420.40">
    <property type="match status" value="2"/>
</dbReference>
<evidence type="ECO:0000313" key="9">
    <source>
        <dbReference type="EMBL" id="GAA1554191.1"/>
    </source>
</evidence>
<dbReference type="Pfam" id="PF00012">
    <property type="entry name" value="HSP70"/>
    <property type="match status" value="1"/>
</dbReference>
<keyword evidence="8" id="KW-0812">Transmembrane</keyword>
<dbReference type="InterPro" id="IPR043129">
    <property type="entry name" value="ATPase_NBD"/>
</dbReference>
<keyword evidence="5" id="KW-0067">ATP-binding</keyword>
<accession>A0ABN2C8G9</accession>
<keyword evidence="10" id="KW-1185">Reference proteome</keyword>
<dbReference type="InterPro" id="IPR018181">
    <property type="entry name" value="Heat_shock_70_CS"/>
</dbReference>
<comment type="caution">
    <text evidence="9">The sequence shown here is derived from an EMBL/GenBank/DDBJ whole genome shotgun (WGS) entry which is preliminary data.</text>
</comment>
<dbReference type="EMBL" id="BAAAQD010000024">
    <property type="protein sequence ID" value="GAA1554191.1"/>
    <property type="molecule type" value="Genomic_DNA"/>
</dbReference>
<reference evidence="9 10" key="1">
    <citation type="journal article" date="2019" name="Int. J. Syst. Evol. Microbiol.">
        <title>The Global Catalogue of Microorganisms (GCM) 10K type strain sequencing project: providing services to taxonomists for standard genome sequencing and annotation.</title>
        <authorList>
            <consortium name="The Broad Institute Genomics Platform"/>
            <consortium name="The Broad Institute Genome Sequencing Center for Infectious Disease"/>
            <person name="Wu L."/>
            <person name="Ma J."/>
        </authorList>
    </citation>
    <scope>NUCLEOTIDE SEQUENCE [LARGE SCALE GENOMIC DNA]</scope>
    <source>
        <strain evidence="9 10">JCM 15933</strain>
    </source>
</reference>
<evidence type="ECO:0000256" key="4">
    <source>
        <dbReference type="ARBA" id="ARBA00022741"/>
    </source>
</evidence>
<organism evidence="9 10">
    <name type="scientific">Dactylosporangium maewongense</name>
    <dbReference type="NCBI Taxonomy" id="634393"/>
    <lineage>
        <taxon>Bacteria</taxon>
        <taxon>Bacillati</taxon>
        <taxon>Actinomycetota</taxon>
        <taxon>Actinomycetes</taxon>
        <taxon>Micromonosporales</taxon>
        <taxon>Micromonosporaceae</taxon>
        <taxon>Dactylosporangium</taxon>
    </lineage>
</organism>
<evidence type="ECO:0000256" key="8">
    <source>
        <dbReference type="SAM" id="Phobius"/>
    </source>
</evidence>
<comment type="subcellular location">
    <subcellularLocation>
        <location evidence="1">Endoplasmic reticulum lumen</location>
    </subcellularLocation>
</comment>
<proteinExistence type="inferred from homology"/>
<feature type="transmembrane region" description="Helical" evidence="8">
    <location>
        <begin position="534"/>
        <end position="558"/>
    </location>
</feature>
<protein>
    <recommendedName>
        <fullName evidence="11">Hsp70 protein</fullName>
    </recommendedName>
</protein>
<dbReference type="Gene3D" id="3.90.640.10">
    <property type="entry name" value="Actin, Chain A, domain 4"/>
    <property type="match status" value="1"/>
</dbReference>
<gene>
    <name evidence="9" type="ORF">GCM10009827_088660</name>
</gene>
<feature type="transmembrane region" description="Helical" evidence="8">
    <location>
        <begin position="570"/>
        <end position="591"/>
    </location>
</feature>